<feature type="transmembrane region" description="Helical" evidence="14">
    <location>
        <begin position="60"/>
        <end position="83"/>
    </location>
</feature>
<evidence type="ECO:0000256" key="4">
    <source>
        <dbReference type="ARBA" id="ARBA00017504"/>
    </source>
</evidence>
<protein>
    <recommendedName>
        <fullName evidence="4 14">Protoporphyrinogen IX oxidase</fullName>
        <shortName evidence="14">PPO</shortName>
        <ecNumber evidence="14 15">1.3.99.-</ecNumber>
    </recommendedName>
</protein>
<keyword evidence="17" id="KW-1185">Reference proteome</keyword>
<evidence type="ECO:0000256" key="14">
    <source>
        <dbReference type="HAMAP-Rule" id="MF_02239"/>
    </source>
</evidence>
<comment type="cofactor">
    <cofactor evidence="14 15">
        <name>heme b</name>
        <dbReference type="ChEBI" id="CHEBI:60344"/>
    </cofactor>
    <text evidence="14 15">Binds 1 heme b (iron(II)-protoporphyrin IX) group per subunit.</text>
</comment>
<dbReference type="InterPro" id="IPR005265">
    <property type="entry name" value="HemJ-like"/>
</dbReference>
<comment type="subunit">
    <text evidence="14">Homodimer.</text>
</comment>
<organism evidence="16 17">
    <name type="scientific">Candidatus Neoehrlichia procyonis str. RAC413</name>
    <dbReference type="NCBI Taxonomy" id="1359163"/>
    <lineage>
        <taxon>Bacteria</taxon>
        <taxon>Pseudomonadati</taxon>
        <taxon>Pseudomonadota</taxon>
        <taxon>Alphaproteobacteria</taxon>
        <taxon>Rickettsiales</taxon>
        <taxon>Anaplasmataceae</taxon>
        <taxon>Candidatus Neoehrlichia</taxon>
    </lineage>
</organism>
<keyword evidence="6 14" id="KW-0349">Heme</keyword>
<evidence type="ECO:0000313" key="16">
    <source>
        <dbReference type="EMBL" id="KJV69285.1"/>
    </source>
</evidence>
<keyword evidence="5 14" id="KW-1003">Cell membrane</keyword>
<dbReference type="RefSeq" id="WP_084229812.1">
    <property type="nucleotide sequence ID" value="NZ_LANX01000001.1"/>
</dbReference>
<name>A0A0F3NML3_9RICK</name>
<dbReference type="GO" id="GO:0070818">
    <property type="term" value="F:protoporphyrinogen oxidase activity"/>
    <property type="evidence" value="ECO:0007669"/>
    <property type="project" value="UniProtKB-UniRule"/>
</dbReference>
<reference evidence="16 17" key="1">
    <citation type="submission" date="2015-02" db="EMBL/GenBank/DDBJ databases">
        <title>Genome Sequencing of Rickettsiales.</title>
        <authorList>
            <person name="Daugherty S.C."/>
            <person name="Su Q."/>
            <person name="Abolude K."/>
            <person name="Beier-Sexton M."/>
            <person name="Carlyon J.A."/>
            <person name="Carter R."/>
            <person name="Day N.P."/>
            <person name="Dumler S.J."/>
            <person name="Dyachenko V."/>
            <person name="Godinez A."/>
            <person name="Kurtti T.J."/>
            <person name="Lichay M."/>
            <person name="Mullins K.E."/>
            <person name="Ott S."/>
            <person name="Pappas-Brown V."/>
            <person name="Paris D.H."/>
            <person name="Patel P."/>
            <person name="Richards A.L."/>
            <person name="Sadzewicz L."/>
            <person name="Sears K."/>
            <person name="Seidman D."/>
            <person name="Sengamalay N."/>
            <person name="Stenos J."/>
            <person name="Tallon L.J."/>
            <person name="Vincent G."/>
            <person name="Fraser C.M."/>
            <person name="Munderloh U."/>
            <person name="Dunning-Hotopp J.C."/>
        </authorList>
    </citation>
    <scope>NUCLEOTIDE SEQUENCE [LARGE SCALE GENOMIC DNA]</scope>
    <source>
        <strain evidence="16 17">RAC413</strain>
    </source>
</reference>
<evidence type="ECO:0000256" key="2">
    <source>
        <dbReference type="ARBA" id="ARBA00005073"/>
    </source>
</evidence>
<keyword evidence="7 14" id="KW-0812">Transmembrane</keyword>
<dbReference type="PANTHER" id="PTHR40255:SF1">
    <property type="entry name" value="PROTOPORPHYRINOGEN IX OXIDASE"/>
    <property type="match status" value="1"/>
</dbReference>
<evidence type="ECO:0000256" key="5">
    <source>
        <dbReference type="ARBA" id="ARBA00022475"/>
    </source>
</evidence>
<dbReference type="NCBIfam" id="TIGR00701">
    <property type="entry name" value="protoporphyrinogen oxidase HemJ"/>
    <property type="match status" value="1"/>
</dbReference>
<comment type="catalytic activity">
    <reaction evidence="13 14 15">
        <text>protoporphyrinogen IX + 3 A = protoporphyrin IX + 3 AH2</text>
        <dbReference type="Rhea" id="RHEA:62000"/>
        <dbReference type="ChEBI" id="CHEBI:13193"/>
        <dbReference type="ChEBI" id="CHEBI:17499"/>
        <dbReference type="ChEBI" id="CHEBI:57306"/>
        <dbReference type="ChEBI" id="CHEBI:57307"/>
    </reaction>
</comment>
<keyword evidence="8 14" id="KW-0479">Metal-binding</keyword>
<dbReference type="EMBL" id="LANX01000001">
    <property type="protein sequence ID" value="KJV69285.1"/>
    <property type="molecule type" value="Genomic_DNA"/>
</dbReference>
<dbReference type="PANTHER" id="PTHR40255">
    <property type="entry name" value="UPF0093 MEMBRANE PROTEIN SLR1790"/>
    <property type="match status" value="1"/>
</dbReference>
<dbReference type="GO" id="GO:0046872">
    <property type="term" value="F:metal ion binding"/>
    <property type="evidence" value="ECO:0007669"/>
    <property type="project" value="UniProtKB-UniRule"/>
</dbReference>
<sequence length="151" mass="18182">MYEIILYISQYHRWIEAFHVISVIMWMSGMLYLPRLYVYHANVPYNSNRSNMLKVMEHRLLKIIINPAMICSVFFGIVLTITTEAYNTTWFKIKMTFIMLMLIIHMILAKHYQNFYYDKNTKNALYFKIINEIITLIIIIIVIMVVVKPFR</sequence>
<evidence type="ECO:0000256" key="11">
    <source>
        <dbReference type="ARBA" id="ARBA00023004"/>
    </source>
</evidence>
<feature type="binding site" description="axial binding residue" evidence="14">
    <location>
        <position position="94"/>
    </location>
    <ligand>
        <name>heme</name>
        <dbReference type="ChEBI" id="CHEBI:30413"/>
    </ligand>
    <ligandPart>
        <name>Fe</name>
        <dbReference type="ChEBI" id="CHEBI:18248"/>
    </ligandPart>
</feature>
<dbReference type="HAMAP" id="MF_02239">
    <property type="entry name" value="HemJ"/>
    <property type="match status" value="1"/>
</dbReference>
<keyword evidence="11 14" id="KW-0408">Iron</keyword>
<comment type="similarity">
    <text evidence="3 14 15">Belongs to the HemJ family.</text>
</comment>
<comment type="pathway">
    <text evidence="2 14 15">Porphyrin-containing compound metabolism; protoporphyrin-IX biosynthesis; protoporphyrin-IX from protoporphyrinogen-IX: step 1/1.</text>
</comment>
<accession>A0A0F3NML3</accession>
<dbReference type="Proteomes" id="UP000033562">
    <property type="component" value="Unassembled WGS sequence"/>
</dbReference>
<dbReference type="PATRIC" id="fig|1359163.3.peg.648"/>
<gene>
    <name evidence="16" type="ORF">NLO413_0671</name>
</gene>
<evidence type="ECO:0000256" key="7">
    <source>
        <dbReference type="ARBA" id="ARBA00022692"/>
    </source>
</evidence>
<dbReference type="AlphaFoldDB" id="A0A0F3NML3"/>
<dbReference type="UniPathway" id="UPA00251">
    <property type="reaction ID" value="UER00324"/>
</dbReference>
<evidence type="ECO:0000256" key="8">
    <source>
        <dbReference type="ARBA" id="ARBA00022723"/>
    </source>
</evidence>
<evidence type="ECO:0000313" key="17">
    <source>
        <dbReference type="Proteomes" id="UP000033562"/>
    </source>
</evidence>
<evidence type="ECO:0000256" key="3">
    <source>
        <dbReference type="ARBA" id="ARBA00006501"/>
    </source>
</evidence>
<keyword evidence="9 14" id="KW-1133">Transmembrane helix</keyword>
<evidence type="ECO:0000256" key="9">
    <source>
        <dbReference type="ARBA" id="ARBA00022989"/>
    </source>
</evidence>
<evidence type="ECO:0000256" key="1">
    <source>
        <dbReference type="ARBA" id="ARBA00004651"/>
    </source>
</evidence>
<keyword evidence="12 14" id="KW-0472">Membrane</keyword>
<evidence type="ECO:0000256" key="15">
    <source>
        <dbReference type="PIRNR" id="PIRNR004638"/>
    </source>
</evidence>
<evidence type="ECO:0000256" key="6">
    <source>
        <dbReference type="ARBA" id="ARBA00022617"/>
    </source>
</evidence>
<keyword evidence="10 14" id="KW-0560">Oxidoreductase</keyword>
<evidence type="ECO:0000256" key="10">
    <source>
        <dbReference type="ARBA" id="ARBA00023002"/>
    </source>
</evidence>
<dbReference type="OrthoDB" id="9800824at2"/>
<comment type="subcellular location">
    <subcellularLocation>
        <location evidence="1 14">Cell membrane</location>
        <topology evidence="1 14">Multi-pass membrane protein</topology>
    </subcellularLocation>
</comment>
<dbReference type="PIRSF" id="PIRSF004638">
    <property type="entry name" value="UCP004638"/>
    <property type="match status" value="1"/>
</dbReference>
<comment type="caution">
    <text evidence="16">The sequence shown here is derived from an EMBL/GenBank/DDBJ whole genome shotgun (WGS) entry which is preliminary data.</text>
</comment>
<dbReference type="Pfam" id="PF03653">
    <property type="entry name" value="UPF0093"/>
    <property type="match status" value="1"/>
</dbReference>
<feature type="transmembrane region" description="Helical" evidence="14">
    <location>
        <begin position="129"/>
        <end position="147"/>
    </location>
</feature>
<dbReference type="STRING" id="1359163.NLO413_0671"/>
<evidence type="ECO:0000256" key="12">
    <source>
        <dbReference type="ARBA" id="ARBA00023136"/>
    </source>
</evidence>
<dbReference type="GO" id="GO:0006782">
    <property type="term" value="P:protoporphyrinogen IX biosynthetic process"/>
    <property type="evidence" value="ECO:0007669"/>
    <property type="project" value="UniProtKB-UniRule"/>
</dbReference>
<dbReference type="EC" id="1.3.99.-" evidence="14 15"/>
<proteinExistence type="inferred from homology"/>
<feature type="transmembrane region" description="Helical" evidence="14">
    <location>
        <begin position="17"/>
        <end position="39"/>
    </location>
</feature>
<dbReference type="GO" id="GO:0005886">
    <property type="term" value="C:plasma membrane"/>
    <property type="evidence" value="ECO:0007669"/>
    <property type="project" value="UniProtKB-SubCell"/>
</dbReference>
<feature type="binding site" description="axial binding residue" evidence="14">
    <location>
        <position position="19"/>
    </location>
    <ligand>
        <name>heme</name>
        <dbReference type="ChEBI" id="CHEBI:30413"/>
    </ligand>
    <ligandPart>
        <name>Fe</name>
        <dbReference type="ChEBI" id="CHEBI:18248"/>
    </ligandPart>
</feature>
<evidence type="ECO:0000256" key="13">
    <source>
        <dbReference type="ARBA" id="ARBA00048390"/>
    </source>
</evidence>
<feature type="transmembrane region" description="Helical" evidence="14">
    <location>
        <begin position="89"/>
        <end position="108"/>
    </location>
</feature>
<comment type="function">
    <text evidence="14 15">Catalyzes the oxidation of protoporphyrinogen IX to protoporphyrin IX.</text>
</comment>